<evidence type="ECO:0000256" key="1">
    <source>
        <dbReference type="SAM" id="MobiDB-lite"/>
    </source>
</evidence>
<evidence type="ECO:0000313" key="2">
    <source>
        <dbReference type="EMBL" id="KHJ96605.1"/>
    </source>
</evidence>
<feature type="region of interest" description="Disordered" evidence="1">
    <location>
        <begin position="255"/>
        <end position="290"/>
    </location>
</feature>
<accession>A0A0B1TMK1</accession>
<feature type="compositionally biased region" description="Polar residues" evidence="1">
    <location>
        <begin position="261"/>
        <end position="277"/>
    </location>
</feature>
<dbReference type="EMBL" id="KN549625">
    <property type="protein sequence ID" value="KHJ96605.1"/>
    <property type="molecule type" value="Genomic_DNA"/>
</dbReference>
<protein>
    <submittedName>
        <fullName evidence="2">Uncharacterized protein</fullName>
    </submittedName>
</protein>
<sequence length="363" mass="39036">MSFFIPLRRLYIRSSLAFYMRSFAPSEYVDAEYLLALTHKVKDDVKDEISARVEQIRRLHSNFRLRLYRPLTTLPISLVPLTFGKQSLHNEPIYEGEEENASQPLTPFSSSPPPLTYTNIPSRATTSTVTASVAAPSTDVFDLIGLGMTPSTSASNDAVKYGITKEQAQLPQSHWPTSSTSTPTAALQSPTAMPNGGTLSLSNQININTNWATAATPTSSQPSSKSKADEWLEDAFRTSLSINSPPLTMSPVVDASGTGSGSVHQWQGTSNNSAISSPVTSGPPPIQPPPPLPTKEVVVNGSLSSRSGTALDAFGQSVTWDPVPAAPVLKAEDPFDIQWSRLASAPGVTSNPFITEIPRELRI</sequence>
<feature type="compositionally biased region" description="Low complexity" evidence="1">
    <location>
        <begin position="176"/>
        <end position="192"/>
    </location>
</feature>
<dbReference type="Proteomes" id="UP000053660">
    <property type="component" value="Unassembled WGS sequence"/>
</dbReference>
<reference evidence="2 3" key="1">
    <citation type="submission" date="2014-03" db="EMBL/GenBank/DDBJ databases">
        <title>Draft genome of the hookworm Oesophagostomum dentatum.</title>
        <authorList>
            <person name="Mitreva M."/>
        </authorList>
    </citation>
    <scope>NUCLEOTIDE SEQUENCE [LARGE SCALE GENOMIC DNA]</scope>
    <source>
        <strain evidence="2 3">OD-Hann</strain>
    </source>
</reference>
<proteinExistence type="predicted"/>
<feature type="compositionally biased region" description="Pro residues" evidence="1">
    <location>
        <begin position="281"/>
        <end position="290"/>
    </location>
</feature>
<feature type="region of interest" description="Disordered" evidence="1">
    <location>
        <begin position="169"/>
        <end position="196"/>
    </location>
</feature>
<dbReference type="AlphaFoldDB" id="A0A0B1TMK1"/>
<organism evidence="2 3">
    <name type="scientific">Oesophagostomum dentatum</name>
    <name type="common">Nodular worm</name>
    <dbReference type="NCBI Taxonomy" id="61180"/>
    <lineage>
        <taxon>Eukaryota</taxon>
        <taxon>Metazoa</taxon>
        <taxon>Ecdysozoa</taxon>
        <taxon>Nematoda</taxon>
        <taxon>Chromadorea</taxon>
        <taxon>Rhabditida</taxon>
        <taxon>Rhabditina</taxon>
        <taxon>Rhabditomorpha</taxon>
        <taxon>Strongyloidea</taxon>
        <taxon>Strongylidae</taxon>
        <taxon>Oesophagostomum</taxon>
    </lineage>
</organism>
<keyword evidence="3" id="KW-1185">Reference proteome</keyword>
<dbReference type="OrthoDB" id="10070446at2759"/>
<evidence type="ECO:0000313" key="3">
    <source>
        <dbReference type="Proteomes" id="UP000053660"/>
    </source>
</evidence>
<name>A0A0B1TMK1_OESDE</name>
<gene>
    <name evidence="2" type="ORF">OESDEN_03429</name>
</gene>